<dbReference type="OrthoDB" id="286202at2"/>
<reference evidence="3 4" key="1">
    <citation type="journal article" date="2014" name="Genome Announc.">
        <title>Draft Genome Sequence of Advenella kashmirensis Strain W13003, a Polycyclic Aromatic Hydrocarbon-Degrading Bacterium.</title>
        <authorList>
            <person name="Wang X."/>
            <person name="Jin D."/>
            <person name="Zhou L."/>
            <person name="Wu L."/>
            <person name="An W."/>
            <person name="Zhao L."/>
        </authorList>
    </citation>
    <scope>NUCLEOTIDE SEQUENCE [LARGE SCALE GENOMIC DNA]</scope>
    <source>
        <strain evidence="3 4">W13003</strain>
    </source>
</reference>
<comment type="caution">
    <text evidence="3">The sequence shown here is derived from an EMBL/GenBank/DDBJ whole genome shotgun (WGS) entry which is preliminary data.</text>
</comment>
<name>V8QWU4_9BURK</name>
<dbReference type="AlphaFoldDB" id="V8QWU4"/>
<organism evidence="3 4">
    <name type="scientific">Advenella kashmirensis W13003</name>
    <dbReference type="NCBI Taxonomy" id="1424334"/>
    <lineage>
        <taxon>Bacteria</taxon>
        <taxon>Pseudomonadati</taxon>
        <taxon>Pseudomonadota</taxon>
        <taxon>Betaproteobacteria</taxon>
        <taxon>Burkholderiales</taxon>
        <taxon>Alcaligenaceae</taxon>
    </lineage>
</organism>
<dbReference type="InterPro" id="IPR015168">
    <property type="entry name" value="SsuA/THI5"/>
</dbReference>
<dbReference type="EMBL" id="AYXT01000009">
    <property type="protein sequence ID" value="ETF03479.1"/>
    <property type="molecule type" value="Genomic_DNA"/>
</dbReference>
<feature type="domain" description="SsuA/THI5-like" evidence="2">
    <location>
        <begin position="111"/>
        <end position="282"/>
    </location>
</feature>
<proteinExistence type="predicted"/>
<dbReference type="Pfam" id="PF09084">
    <property type="entry name" value="NMT1"/>
    <property type="match status" value="1"/>
</dbReference>
<dbReference type="HOGENOM" id="CLU_028871_2_1_4"/>
<accession>V8QWU4</accession>
<dbReference type="PATRIC" id="fig|1424334.3.peg.1745"/>
<dbReference type="PANTHER" id="PTHR30024">
    <property type="entry name" value="ALIPHATIC SULFONATES-BINDING PROTEIN-RELATED"/>
    <property type="match status" value="1"/>
</dbReference>
<dbReference type="RefSeq" id="WP_024004717.1">
    <property type="nucleotide sequence ID" value="NZ_KI650979.1"/>
</dbReference>
<feature type="region of interest" description="Disordered" evidence="1">
    <location>
        <begin position="389"/>
        <end position="420"/>
    </location>
</feature>
<evidence type="ECO:0000256" key="1">
    <source>
        <dbReference type="SAM" id="MobiDB-lite"/>
    </source>
</evidence>
<dbReference type="SUPFAM" id="SSF53850">
    <property type="entry name" value="Periplasmic binding protein-like II"/>
    <property type="match status" value="1"/>
</dbReference>
<evidence type="ECO:0000313" key="4">
    <source>
        <dbReference type="Proteomes" id="UP000018733"/>
    </source>
</evidence>
<dbReference type="STRING" id="1424334.W822_08705"/>
<evidence type="ECO:0000259" key="2">
    <source>
        <dbReference type="Pfam" id="PF09084"/>
    </source>
</evidence>
<gene>
    <name evidence="3" type="ORF">W822_08705</name>
</gene>
<dbReference type="eggNOG" id="COG0715">
    <property type="taxonomic scope" value="Bacteria"/>
</dbReference>
<sequence>MFLSIFVEGIMPFVLSGSRGRFVSHVLHALARRRLKSIVPTIMLTCFSVAAAAAVSGEQASLDKKLHDAVPAGVRLIVAEQSDQFSIPWKLSALGENAPYNVTFANFNGGPAVLEALVSGAVDVGFIGEAPLPIALASGVQDLKVIAAIANPGSPGNIFLVAQPGSGIRKAQDLAGKTIAYPPGTGRHMILSGILHSAGLDIRKDIKSVTLAGSEVAPTFASRSVDAAIVLGQQLFRLGSPPIVEDGTGHNWGLNVLVTRQSVLDDPAKARALADLTRRAVQVLNWQQRHAEQWIRASYVRQQGLTYEQGKYLFDKSGLGTYYPIQSELKQVYQQIADGLYETGALQKKVTVAPFLDTRFNDIVVEQNRLDGIVPKPLENDSHAVIHSHDARTDATSSESAAAPGTGSAVVTAGAAAAVP</sequence>
<feature type="compositionally biased region" description="Low complexity" evidence="1">
    <location>
        <begin position="400"/>
        <end position="420"/>
    </location>
</feature>
<dbReference type="Proteomes" id="UP000018733">
    <property type="component" value="Unassembled WGS sequence"/>
</dbReference>
<protein>
    <recommendedName>
        <fullName evidence="2">SsuA/THI5-like domain-containing protein</fullName>
    </recommendedName>
</protein>
<evidence type="ECO:0000313" key="3">
    <source>
        <dbReference type="EMBL" id="ETF03479.1"/>
    </source>
</evidence>
<dbReference type="Gene3D" id="3.40.190.10">
    <property type="entry name" value="Periplasmic binding protein-like II"/>
    <property type="match status" value="2"/>
</dbReference>
<keyword evidence="4" id="KW-1185">Reference proteome</keyword>